<dbReference type="Proteomes" id="UP000769528">
    <property type="component" value="Unassembled WGS sequence"/>
</dbReference>
<dbReference type="InterPro" id="IPR053976">
    <property type="entry name" value="PFF1_TM"/>
</dbReference>
<reference evidence="21" key="2">
    <citation type="submission" date="2021-01" db="EMBL/GenBank/DDBJ databases">
        <authorList>
            <person name="Schikora-Tamarit M.A."/>
        </authorList>
    </citation>
    <scope>NUCLEOTIDE SEQUENCE</scope>
    <source>
        <strain evidence="21">CBS6341</strain>
    </source>
</reference>
<keyword evidence="8 15" id="KW-0479">Metal-binding</keyword>
<dbReference type="EMBL" id="JAEUBF010000315">
    <property type="protein sequence ID" value="KAH3679383.1"/>
    <property type="molecule type" value="Genomic_DNA"/>
</dbReference>
<feature type="transmembrane region" description="Helical" evidence="17">
    <location>
        <begin position="64"/>
        <end position="81"/>
    </location>
</feature>
<evidence type="ECO:0000313" key="22">
    <source>
        <dbReference type="Proteomes" id="UP000769528"/>
    </source>
</evidence>
<dbReference type="SUPFAM" id="SSF53187">
    <property type="entry name" value="Zn-dependent exopeptidases"/>
    <property type="match status" value="1"/>
</dbReference>
<evidence type="ECO:0000259" key="18">
    <source>
        <dbReference type="Pfam" id="PF04389"/>
    </source>
</evidence>
<dbReference type="PANTHER" id="PTHR12147:SF58">
    <property type="entry name" value="VACUOLAR MEMBRANE PROTEASE"/>
    <property type="match status" value="1"/>
</dbReference>
<evidence type="ECO:0000259" key="19">
    <source>
        <dbReference type="Pfam" id="PF22250"/>
    </source>
</evidence>
<evidence type="ECO:0000256" key="1">
    <source>
        <dbReference type="ARBA" id="ARBA00001947"/>
    </source>
</evidence>
<evidence type="ECO:0000256" key="16">
    <source>
        <dbReference type="SAM" id="MobiDB-lite"/>
    </source>
</evidence>
<dbReference type="GO" id="GO:0005774">
    <property type="term" value="C:vacuolar membrane"/>
    <property type="evidence" value="ECO:0007669"/>
    <property type="project" value="UniProtKB-SubCell"/>
</dbReference>
<keyword evidence="11 17" id="KW-1133">Transmembrane helix</keyword>
<feature type="domain" description="Peptidase M28" evidence="18">
    <location>
        <begin position="176"/>
        <end position="361"/>
    </location>
</feature>
<proteinExistence type="inferred from homology"/>
<dbReference type="InterPro" id="IPR053975">
    <property type="entry name" value="PFF1_C"/>
</dbReference>
<keyword evidence="14" id="KW-0325">Glycoprotein</keyword>
<evidence type="ECO:0000256" key="11">
    <source>
        <dbReference type="ARBA" id="ARBA00022989"/>
    </source>
</evidence>
<evidence type="ECO:0000256" key="10">
    <source>
        <dbReference type="ARBA" id="ARBA00022833"/>
    </source>
</evidence>
<protein>
    <recommendedName>
        <fullName evidence="15">Peptide hydrolase</fullName>
        <ecNumber evidence="15">3.4.-.-</ecNumber>
    </recommendedName>
</protein>
<feature type="transmembrane region" description="Helical" evidence="17">
    <location>
        <begin position="638"/>
        <end position="657"/>
    </location>
</feature>
<feature type="compositionally biased region" description="Acidic residues" evidence="16">
    <location>
        <begin position="601"/>
        <end position="614"/>
    </location>
</feature>
<comment type="function">
    <text evidence="2">May be involved in vacuolar sorting and osmoregulation.</text>
</comment>
<comment type="subcellular location">
    <subcellularLocation>
        <location evidence="3">Vacuole membrane</location>
        <topology evidence="3">Multi-pass membrane protein</topology>
    </subcellularLocation>
</comment>
<evidence type="ECO:0000256" key="2">
    <source>
        <dbReference type="ARBA" id="ARBA00003273"/>
    </source>
</evidence>
<dbReference type="InterPro" id="IPR048024">
    <property type="entry name" value="Fxna-like_M28_dom"/>
</dbReference>
<feature type="region of interest" description="Disordered" evidence="16">
    <location>
        <begin position="574"/>
        <end position="614"/>
    </location>
</feature>
<evidence type="ECO:0000256" key="14">
    <source>
        <dbReference type="ARBA" id="ARBA00023180"/>
    </source>
</evidence>
<feature type="transmembrane region" description="Helical" evidence="17">
    <location>
        <begin position="467"/>
        <end position="486"/>
    </location>
</feature>
<dbReference type="AlphaFoldDB" id="A0A9P8TH51"/>
<sequence length="1009" mass="113625">MSEAQTQGDLSHGNDTYVDITNSENRLANSSVSPPASTKSVKPAPNSYFSQSIRAIFGFRKTSLTLFVVITYALVILLFPLQKKYNLTLPSHAPSYLDSAWSDLQIISKNPHPYISHANDDVHDYIYSRVHELASNSSIVTIDDDVETNLTVFDIIKSTWNSTSEASPLHYFESGNILVKIEGRDPTLEGVLLSAHFDSVPTAYGTTDDSTGIASLLGILEYYVSTGEQPLRTIVFNFNNNEEFGLFGAVAFFKHPWSNLVKFFINLEGTGTGERAILFRTTDYDVTKFYKNVRGPFATSIYQQGFASGLVGSETDYRIYAGHGLRGFDIAFYKPRSLYHTDEDNIRHSTKSAVWHMLSRSLDLTKSLAEAEQIGDDSETPAVFFDFLGIYFVALRLSELAIINIVLLSIIPIFLFIFAFIISKRNIWNIGYSWIRFPVSLGFSSTATHFIVQTINHVNPFIPSRDFISPLVLVSSVFLFINYAILTTWDTLWPVRDFKLLVTLEVYSTLWVWLVYRTYKERTSNIYTGEYLFTILYIIYSVSSILGLFSIAVSSPKTENIVVTRSYGTVNDAPNSAASLETDENSPLLGTSHANSSENNENVEDDEGEEETEEHDVVEELGHFIEGHKHHKSLSYDWSLQFLILVPVSFLISYISTELILEGLNQTIQESLKAQNTVYGIILVSGILLTIPVLSFAHKLNYLFAILLIITILSSGIISLFKYPFTHNSPIKFRFYQNIDLDNDGESIVNIFGREGFLTEILEDLPSVKKSGQNVTCTSQVDGNEICSYLGYRPYLLNGTKAENQFESYLNIDIQKTGAEGISTSPYSPLTAEFSINAKENRFCYLAFNTSSFETGKYGKSPIKLLTYYKDNNSNLTINSGDTVQDQSAIPIGGSQDAFGNRIFKWLQGIDEVHLHKLDWNQDSYHIGLQWVPKWLEDGEEQQPADSPGSQLGVQVSCYWGEWDDVSVVDEESLRKIPAYDEILEYTALTTSWSNRYEGLVRINKYITL</sequence>
<comment type="similarity">
    <text evidence="4 15">Belongs to the peptidase M28 family.</text>
</comment>
<feature type="transmembrane region" description="Helical" evidence="17">
    <location>
        <begin position="498"/>
        <end position="519"/>
    </location>
</feature>
<keyword evidence="13 17" id="KW-0472">Membrane</keyword>
<feature type="transmembrane region" description="Helical" evidence="17">
    <location>
        <begin position="531"/>
        <end position="553"/>
    </location>
</feature>
<accession>A0A9P8TH51</accession>
<evidence type="ECO:0000256" key="7">
    <source>
        <dbReference type="ARBA" id="ARBA00022692"/>
    </source>
</evidence>
<dbReference type="EC" id="3.4.-.-" evidence="15"/>
<evidence type="ECO:0000256" key="15">
    <source>
        <dbReference type="RuleBase" id="RU361240"/>
    </source>
</evidence>
<evidence type="ECO:0000256" key="4">
    <source>
        <dbReference type="ARBA" id="ARBA00010918"/>
    </source>
</evidence>
<dbReference type="Gene3D" id="3.40.630.10">
    <property type="entry name" value="Zn peptidases"/>
    <property type="match status" value="1"/>
</dbReference>
<dbReference type="Pfam" id="PF22251">
    <property type="entry name" value="PFF1_TM"/>
    <property type="match status" value="1"/>
</dbReference>
<evidence type="ECO:0000256" key="12">
    <source>
        <dbReference type="ARBA" id="ARBA00023049"/>
    </source>
</evidence>
<feature type="transmembrane region" description="Helical" evidence="17">
    <location>
        <begin position="400"/>
        <end position="422"/>
    </location>
</feature>
<keyword evidence="9 15" id="KW-0378">Hydrolase</keyword>
<keyword evidence="10 15" id="KW-0862">Zinc</keyword>
<evidence type="ECO:0000259" key="20">
    <source>
        <dbReference type="Pfam" id="PF22251"/>
    </source>
</evidence>
<feature type="transmembrane region" description="Helical" evidence="17">
    <location>
        <begin position="677"/>
        <end position="696"/>
    </location>
</feature>
<organism evidence="21 22">
    <name type="scientific">Wickerhamomyces mucosus</name>
    <dbReference type="NCBI Taxonomy" id="1378264"/>
    <lineage>
        <taxon>Eukaryota</taxon>
        <taxon>Fungi</taxon>
        <taxon>Dikarya</taxon>
        <taxon>Ascomycota</taxon>
        <taxon>Saccharomycotina</taxon>
        <taxon>Saccharomycetes</taxon>
        <taxon>Phaffomycetales</taxon>
        <taxon>Wickerhamomycetaceae</taxon>
        <taxon>Wickerhamomyces</taxon>
    </lineage>
</organism>
<keyword evidence="22" id="KW-1185">Reference proteome</keyword>
<name>A0A9P8TH51_9ASCO</name>
<dbReference type="OrthoDB" id="76293at2759"/>
<dbReference type="Pfam" id="PF22250">
    <property type="entry name" value="PFF1_C"/>
    <property type="match status" value="1"/>
</dbReference>
<keyword evidence="5" id="KW-0926">Vacuole</keyword>
<feature type="compositionally biased region" description="Polar residues" evidence="16">
    <location>
        <begin position="588"/>
        <end position="597"/>
    </location>
</feature>
<evidence type="ECO:0000313" key="21">
    <source>
        <dbReference type="EMBL" id="KAH3679383.1"/>
    </source>
</evidence>
<evidence type="ECO:0000256" key="8">
    <source>
        <dbReference type="ARBA" id="ARBA00022723"/>
    </source>
</evidence>
<dbReference type="GO" id="GO:0046872">
    <property type="term" value="F:metal ion binding"/>
    <property type="evidence" value="ECO:0007669"/>
    <property type="project" value="UniProtKB-KW"/>
</dbReference>
<comment type="cofactor">
    <cofactor evidence="1">
        <name>Zn(2+)</name>
        <dbReference type="ChEBI" id="CHEBI:29105"/>
    </cofactor>
</comment>
<dbReference type="Pfam" id="PF04389">
    <property type="entry name" value="Peptidase_M28"/>
    <property type="match status" value="1"/>
</dbReference>
<evidence type="ECO:0000256" key="3">
    <source>
        <dbReference type="ARBA" id="ARBA00004128"/>
    </source>
</evidence>
<feature type="domain" description="Vacuolar membrane protease transmembrane" evidence="20">
    <location>
        <begin position="435"/>
        <end position="703"/>
    </location>
</feature>
<keyword evidence="6 15" id="KW-0645">Protease</keyword>
<reference evidence="21" key="1">
    <citation type="journal article" date="2021" name="Open Biol.">
        <title>Shared evolutionary footprints suggest mitochondrial oxidative damage underlies multiple complex I losses in fungi.</title>
        <authorList>
            <person name="Schikora-Tamarit M.A."/>
            <person name="Marcet-Houben M."/>
            <person name="Nosek J."/>
            <person name="Gabaldon T."/>
        </authorList>
    </citation>
    <scope>NUCLEOTIDE SEQUENCE</scope>
    <source>
        <strain evidence="21">CBS6341</strain>
    </source>
</reference>
<dbReference type="GO" id="GO:0006508">
    <property type="term" value="P:proteolysis"/>
    <property type="evidence" value="ECO:0007669"/>
    <property type="project" value="UniProtKB-KW"/>
</dbReference>
<evidence type="ECO:0000256" key="5">
    <source>
        <dbReference type="ARBA" id="ARBA00022554"/>
    </source>
</evidence>
<dbReference type="InterPro" id="IPR045175">
    <property type="entry name" value="M28_fam"/>
</dbReference>
<keyword evidence="7 17" id="KW-0812">Transmembrane</keyword>
<keyword evidence="12" id="KW-0482">Metalloprotease</keyword>
<dbReference type="CDD" id="cd03875">
    <property type="entry name" value="M28_Fxna_like"/>
    <property type="match status" value="1"/>
</dbReference>
<evidence type="ECO:0000256" key="17">
    <source>
        <dbReference type="SAM" id="Phobius"/>
    </source>
</evidence>
<dbReference type="PANTHER" id="PTHR12147">
    <property type="entry name" value="METALLOPEPTIDASE M28 FAMILY MEMBER"/>
    <property type="match status" value="1"/>
</dbReference>
<evidence type="ECO:0000256" key="13">
    <source>
        <dbReference type="ARBA" id="ARBA00023136"/>
    </source>
</evidence>
<feature type="domain" description="Vacuolar membrane protease C-terminal" evidence="19">
    <location>
        <begin position="731"/>
        <end position="1003"/>
    </location>
</feature>
<comment type="caution">
    <text evidence="21">The sequence shown here is derived from an EMBL/GenBank/DDBJ whole genome shotgun (WGS) entry which is preliminary data.</text>
</comment>
<feature type="transmembrane region" description="Helical" evidence="17">
    <location>
        <begin position="434"/>
        <end position="455"/>
    </location>
</feature>
<evidence type="ECO:0000256" key="6">
    <source>
        <dbReference type="ARBA" id="ARBA00022670"/>
    </source>
</evidence>
<gene>
    <name evidence="21" type="ORF">WICMUC_001003</name>
</gene>
<dbReference type="GO" id="GO:0008235">
    <property type="term" value="F:metalloexopeptidase activity"/>
    <property type="evidence" value="ECO:0007669"/>
    <property type="project" value="InterPro"/>
</dbReference>
<feature type="transmembrane region" description="Helical" evidence="17">
    <location>
        <begin position="703"/>
        <end position="725"/>
    </location>
</feature>
<dbReference type="InterPro" id="IPR007484">
    <property type="entry name" value="Peptidase_M28"/>
</dbReference>
<evidence type="ECO:0000256" key="9">
    <source>
        <dbReference type="ARBA" id="ARBA00022801"/>
    </source>
</evidence>